<evidence type="ECO:0000313" key="1">
    <source>
        <dbReference type="EMBL" id="EKM81206.1"/>
    </source>
</evidence>
<protein>
    <submittedName>
        <fullName evidence="1">Uncharacterized protein</fullName>
    </submittedName>
</protein>
<dbReference type="KEGG" id="abp:AGABI1DRAFT105990"/>
<keyword evidence="2" id="KW-1185">Reference proteome</keyword>
<dbReference type="HOGENOM" id="CLU_1795896_0_0_1"/>
<reference evidence="2" key="1">
    <citation type="journal article" date="2012" name="Proc. Natl. Acad. Sci. U.S.A.">
        <title>Genome sequence of the button mushroom Agaricus bisporus reveals mechanisms governing adaptation to a humic-rich ecological niche.</title>
        <authorList>
            <person name="Morin E."/>
            <person name="Kohler A."/>
            <person name="Baker A.R."/>
            <person name="Foulongne-Oriol M."/>
            <person name="Lombard V."/>
            <person name="Nagy L.G."/>
            <person name="Ohm R.A."/>
            <person name="Patyshakuliyeva A."/>
            <person name="Brun A."/>
            <person name="Aerts A.L."/>
            <person name="Bailey A.M."/>
            <person name="Billette C."/>
            <person name="Coutinho P.M."/>
            <person name="Deakin G."/>
            <person name="Doddapaneni H."/>
            <person name="Floudas D."/>
            <person name="Grimwood J."/>
            <person name="Hilden K."/>
            <person name="Kuees U."/>
            <person name="LaButti K.M."/>
            <person name="Lapidus A."/>
            <person name="Lindquist E.A."/>
            <person name="Lucas S.M."/>
            <person name="Murat C."/>
            <person name="Riley R.W."/>
            <person name="Salamov A.A."/>
            <person name="Schmutz J."/>
            <person name="Subramanian V."/>
            <person name="Woesten H.A.B."/>
            <person name="Xu J."/>
            <person name="Eastwood D.C."/>
            <person name="Foster G.D."/>
            <person name="Sonnenberg A.S."/>
            <person name="Cullen D."/>
            <person name="de Vries R.P."/>
            <person name="Lundell T."/>
            <person name="Hibbett D.S."/>
            <person name="Henrissat B."/>
            <person name="Burton K.S."/>
            <person name="Kerrigan R.W."/>
            <person name="Challen M.P."/>
            <person name="Grigoriev I.V."/>
            <person name="Martin F."/>
        </authorList>
    </citation>
    <scope>NUCLEOTIDE SEQUENCE [LARGE SCALE GENOMIC DNA]</scope>
    <source>
        <strain evidence="2">JB137-S8 / ATCC MYA-4627 / FGSC 10392</strain>
    </source>
</reference>
<organism evidence="1 2">
    <name type="scientific">Agaricus bisporus var. burnettii (strain JB137-S8 / ATCC MYA-4627 / FGSC 10392)</name>
    <name type="common">White button mushroom</name>
    <dbReference type="NCBI Taxonomy" id="597362"/>
    <lineage>
        <taxon>Eukaryota</taxon>
        <taxon>Fungi</taxon>
        <taxon>Dikarya</taxon>
        <taxon>Basidiomycota</taxon>
        <taxon>Agaricomycotina</taxon>
        <taxon>Agaricomycetes</taxon>
        <taxon>Agaricomycetidae</taxon>
        <taxon>Agaricales</taxon>
        <taxon>Agaricineae</taxon>
        <taxon>Agaricaceae</taxon>
        <taxon>Agaricus</taxon>
    </lineage>
</organism>
<dbReference type="Proteomes" id="UP000008493">
    <property type="component" value="Unassembled WGS sequence"/>
</dbReference>
<proteinExistence type="predicted"/>
<dbReference type="EMBL" id="JH971388">
    <property type="protein sequence ID" value="EKM81206.1"/>
    <property type="molecule type" value="Genomic_DNA"/>
</dbReference>
<evidence type="ECO:0000313" key="2">
    <source>
        <dbReference type="Proteomes" id="UP000008493"/>
    </source>
</evidence>
<dbReference type="RefSeq" id="XP_007328674.1">
    <property type="nucleotide sequence ID" value="XM_007328612.1"/>
</dbReference>
<accession>K5X096</accession>
<dbReference type="InParanoid" id="K5X096"/>
<gene>
    <name evidence="1" type="ORF">AGABI1DRAFT_105990</name>
</gene>
<dbReference type="GeneID" id="18822215"/>
<sequence length="144" mass="16025">MAEVGGYSTSGSPTAARPSPLGYYAIRVNATIEATRLASHLDSVLDHHLQRIAEGTTLRQSWALAHESQKQVFIGLLCLRRLIERMRQHVHGAQTFVMLDTLWDFEGVYYQGAQQANDDARQPTSWIGRHIGLYALMFGLTGAL</sequence>
<dbReference type="AlphaFoldDB" id="K5X096"/>
<name>K5X096_AGABU</name>